<dbReference type="PANTHER" id="PTHR10840">
    <property type="entry name" value="PROGRAMMED CELL DEATH PROTEIN 5"/>
    <property type="match status" value="1"/>
</dbReference>
<dbReference type="GO" id="GO:0005829">
    <property type="term" value="C:cytosol"/>
    <property type="evidence" value="ECO:0007669"/>
    <property type="project" value="TreeGrafter"/>
</dbReference>
<name>A0AAD5YQY6_9AGAR</name>
<feature type="region of interest" description="Disordered" evidence="2">
    <location>
        <begin position="96"/>
        <end position="123"/>
    </location>
</feature>
<reference evidence="3" key="1">
    <citation type="submission" date="2022-07" db="EMBL/GenBank/DDBJ databases">
        <title>Genome Sequence of Leucocoprinus birnbaumii.</title>
        <authorList>
            <person name="Buettner E."/>
        </authorList>
    </citation>
    <scope>NUCLEOTIDE SEQUENCE</scope>
    <source>
        <strain evidence="3">VT141</strain>
    </source>
</reference>
<dbReference type="InterPro" id="IPR036883">
    <property type="entry name" value="PDCD5-like_sf"/>
</dbReference>
<evidence type="ECO:0000256" key="2">
    <source>
        <dbReference type="SAM" id="MobiDB-lite"/>
    </source>
</evidence>
<dbReference type="InterPro" id="IPR002836">
    <property type="entry name" value="PDCD5-like"/>
</dbReference>
<sequence>MIDGRPTASIMESLQGGTQAPQSNEEENKRAQEEQMRRDVMATVLDPAARERLSRIALVGPERAKQIEGILLRMAQSGQLRGRVSEEQLIGFLDQMEGSSKSGGKKSTIVYQRRKDLDDDFDI</sequence>
<dbReference type="SUPFAM" id="SSF46950">
    <property type="entry name" value="Double-stranded DNA-binding domain"/>
    <property type="match status" value="1"/>
</dbReference>
<dbReference type="Proteomes" id="UP001213000">
    <property type="component" value="Unassembled WGS sequence"/>
</dbReference>
<dbReference type="EMBL" id="JANIEX010000416">
    <property type="protein sequence ID" value="KAJ3567395.1"/>
    <property type="molecule type" value="Genomic_DNA"/>
</dbReference>
<dbReference type="Pfam" id="PF01984">
    <property type="entry name" value="dsDNA_bind"/>
    <property type="match status" value="1"/>
</dbReference>
<evidence type="ECO:0000313" key="3">
    <source>
        <dbReference type="EMBL" id="KAJ3567395.1"/>
    </source>
</evidence>
<comment type="similarity">
    <text evidence="1">Belongs to the PDCD5 family.</text>
</comment>
<dbReference type="AlphaFoldDB" id="A0AAD5YQY6"/>
<dbReference type="PANTHER" id="PTHR10840:SF0">
    <property type="entry name" value="PROGRAMMED CELL DEATH PROTEIN 5"/>
    <property type="match status" value="1"/>
</dbReference>
<organism evidence="3 4">
    <name type="scientific">Leucocoprinus birnbaumii</name>
    <dbReference type="NCBI Taxonomy" id="56174"/>
    <lineage>
        <taxon>Eukaryota</taxon>
        <taxon>Fungi</taxon>
        <taxon>Dikarya</taxon>
        <taxon>Basidiomycota</taxon>
        <taxon>Agaricomycotina</taxon>
        <taxon>Agaricomycetes</taxon>
        <taxon>Agaricomycetidae</taxon>
        <taxon>Agaricales</taxon>
        <taxon>Agaricineae</taxon>
        <taxon>Agaricaceae</taxon>
        <taxon>Leucocoprinus</taxon>
    </lineage>
</organism>
<feature type="region of interest" description="Disordered" evidence="2">
    <location>
        <begin position="1"/>
        <end position="36"/>
    </location>
</feature>
<dbReference type="PIRSF" id="PIRSF015730">
    <property type="entry name" value="TFAR19"/>
    <property type="match status" value="1"/>
</dbReference>
<dbReference type="Gene3D" id="1.10.8.140">
    <property type="entry name" value="PDCD5-like"/>
    <property type="match status" value="1"/>
</dbReference>
<evidence type="ECO:0000313" key="4">
    <source>
        <dbReference type="Proteomes" id="UP001213000"/>
    </source>
</evidence>
<feature type="compositionally biased region" description="Basic and acidic residues" evidence="2">
    <location>
        <begin position="26"/>
        <end position="36"/>
    </location>
</feature>
<gene>
    <name evidence="3" type="ORF">NP233_g6396</name>
</gene>
<comment type="caution">
    <text evidence="3">The sequence shown here is derived from an EMBL/GenBank/DDBJ whole genome shotgun (WGS) entry which is preliminary data.</text>
</comment>
<keyword evidence="4" id="KW-1185">Reference proteome</keyword>
<feature type="compositionally biased region" description="Polar residues" evidence="2">
    <location>
        <begin position="10"/>
        <end position="23"/>
    </location>
</feature>
<evidence type="ECO:0008006" key="5">
    <source>
        <dbReference type="Google" id="ProtNLM"/>
    </source>
</evidence>
<evidence type="ECO:0000256" key="1">
    <source>
        <dbReference type="ARBA" id="ARBA00010490"/>
    </source>
</evidence>
<proteinExistence type="inferred from homology"/>
<dbReference type="GO" id="GO:0005634">
    <property type="term" value="C:nucleus"/>
    <property type="evidence" value="ECO:0007669"/>
    <property type="project" value="TreeGrafter"/>
</dbReference>
<accession>A0AAD5YQY6</accession>
<feature type="compositionally biased region" description="Low complexity" evidence="2">
    <location>
        <begin position="98"/>
        <end position="107"/>
    </location>
</feature>
<protein>
    <recommendedName>
        <fullName evidence="5">DNA-binding TFAR19-related protein</fullName>
    </recommendedName>
</protein>
<dbReference type="GO" id="GO:0003677">
    <property type="term" value="F:DNA binding"/>
    <property type="evidence" value="ECO:0007669"/>
    <property type="project" value="InterPro"/>
</dbReference>